<dbReference type="Proteomes" id="UP000258889">
    <property type="component" value="Chromosome i"/>
</dbReference>
<evidence type="ECO:0000313" key="1">
    <source>
        <dbReference type="EMBL" id="AXR65281.1"/>
    </source>
</evidence>
<dbReference type="PROSITE" id="PS51257">
    <property type="entry name" value="PROKAR_LIPOPROTEIN"/>
    <property type="match status" value="1"/>
</dbReference>
<keyword evidence="2" id="KW-1185">Reference proteome</keyword>
<protein>
    <recommendedName>
        <fullName evidence="3">Lipoprotein</fullName>
    </recommendedName>
</protein>
<proteinExistence type="predicted"/>
<gene>
    <name evidence="1" type="ORF">DQM28_14705</name>
</gene>
<evidence type="ECO:0008006" key="3">
    <source>
        <dbReference type="Google" id="ProtNLM"/>
    </source>
</evidence>
<organism evidence="1 2">
    <name type="scientific">Leptospira mayottensis</name>
    <dbReference type="NCBI Taxonomy" id="1137606"/>
    <lineage>
        <taxon>Bacteria</taxon>
        <taxon>Pseudomonadati</taxon>
        <taxon>Spirochaetota</taxon>
        <taxon>Spirochaetia</taxon>
        <taxon>Leptospirales</taxon>
        <taxon>Leptospiraceae</taxon>
        <taxon>Leptospira</taxon>
    </lineage>
</organism>
<dbReference type="EMBL" id="CP030144">
    <property type="protein sequence ID" value="AXR65281.1"/>
    <property type="molecule type" value="Genomic_DNA"/>
</dbReference>
<evidence type="ECO:0000313" key="2">
    <source>
        <dbReference type="Proteomes" id="UP000258889"/>
    </source>
</evidence>
<reference evidence="1 2" key="1">
    <citation type="submission" date="2018-09" db="EMBL/GenBank/DDBJ databases">
        <title>Complete Genome sequences of three Leptospira mayottensis isolates obtained from Tenrecid mammals endemic to the Malagasy region.</title>
        <authorList>
            <person name="Cordonin C."/>
            <person name="Toty C."/>
        </authorList>
    </citation>
    <scope>NUCLEOTIDE SEQUENCE [LARGE SCALE GENOMIC DNA]</scope>
    <source>
        <strain evidence="1 2">MDI222</strain>
    </source>
</reference>
<accession>A0ABN5NTQ7</accession>
<sequence>MKMKFLFYLGLLGAGCLLSLGCYSGSYRYYDDCYTINTIYSQYCNRYNKNYGYQGQLYPYHRNNPYYYGNGGYKHNPFHISPGRFHNFGRPSKWKF</sequence>
<name>A0ABN5NTQ7_9LEPT</name>